<evidence type="ECO:0000256" key="6">
    <source>
        <dbReference type="ARBA" id="ARBA00022801"/>
    </source>
</evidence>
<organism evidence="17 18">
    <name type="scientific">Mesocricetus auratus</name>
    <name type="common">Golden hamster</name>
    <dbReference type="NCBI Taxonomy" id="10036"/>
    <lineage>
        <taxon>Eukaryota</taxon>
        <taxon>Metazoa</taxon>
        <taxon>Chordata</taxon>
        <taxon>Craniata</taxon>
        <taxon>Vertebrata</taxon>
        <taxon>Euteleostomi</taxon>
        <taxon>Mammalia</taxon>
        <taxon>Eutheria</taxon>
        <taxon>Euarchontoglires</taxon>
        <taxon>Glires</taxon>
        <taxon>Rodentia</taxon>
        <taxon>Myomorpha</taxon>
        <taxon>Muroidea</taxon>
        <taxon>Cricetidae</taxon>
        <taxon>Cricetinae</taxon>
        <taxon>Mesocricetus</taxon>
    </lineage>
</organism>
<comment type="subcellular location">
    <subcellularLocation>
        <location evidence="1">Nucleus</location>
    </subcellularLocation>
</comment>
<dbReference type="RefSeq" id="XP_040584170.1">
    <property type="nucleotide sequence ID" value="XM_040728236.1"/>
</dbReference>
<keyword evidence="10" id="KW-0010">Activator</keyword>
<dbReference type="PANTHER" id="PTHR10190">
    <property type="entry name" value="EYES ABSENT"/>
    <property type="match status" value="1"/>
</dbReference>
<dbReference type="Gene3D" id="3.40.50.12350">
    <property type="match status" value="1"/>
</dbReference>
<dbReference type="GeneID" id="101825448"/>
<evidence type="ECO:0000256" key="11">
    <source>
        <dbReference type="ARBA" id="ARBA00023163"/>
    </source>
</evidence>
<name>A0ABM2W1A6_MESAU</name>
<accession>A0ABM2W1A6</accession>
<feature type="region of interest" description="Disordered" evidence="16">
    <location>
        <begin position="277"/>
        <end position="345"/>
    </location>
</feature>
<dbReference type="SFLD" id="SFLDS00003">
    <property type="entry name" value="Haloacid_Dehalogenase"/>
    <property type="match status" value="1"/>
</dbReference>
<evidence type="ECO:0000256" key="4">
    <source>
        <dbReference type="ARBA" id="ARBA00022723"/>
    </source>
</evidence>
<protein>
    <recommendedName>
        <fullName evidence="15">Eyes absent homolog</fullName>
        <ecNumber evidence="15">3.1.3.48</ecNumber>
    </recommendedName>
</protein>
<evidence type="ECO:0000313" key="17">
    <source>
        <dbReference type="Proteomes" id="UP000886700"/>
    </source>
</evidence>
<dbReference type="PANTHER" id="PTHR10190:SF17">
    <property type="entry name" value="EYES ABSENT HOMOLOG 4"/>
    <property type="match status" value="1"/>
</dbReference>
<gene>
    <name evidence="18" type="primary">Eya4</name>
</gene>
<evidence type="ECO:0000256" key="12">
    <source>
        <dbReference type="ARBA" id="ARBA00023204"/>
    </source>
</evidence>
<evidence type="ECO:0000256" key="16">
    <source>
        <dbReference type="SAM" id="MobiDB-lite"/>
    </source>
</evidence>
<dbReference type="InterPro" id="IPR006545">
    <property type="entry name" value="EYA_dom"/>
</dbReference>
<comment type="cofactor">
    <cofactor evidence="15">
        <name>Mg(2+)</name>
        <dbReference type="ChEBI" id="CHEBI:18420"/>
    </cofactor>
    <text evidence="15">Binds 1 Mg(2+) ion per subunit.</text>
</comment>
<evidence type="ECO:0000256" key="8">
    <source>
        <dbReference type="ARBA" id="ARBA00022912"/>
    </source>
</evidence>
<evidence type="ECO:0000256" key="3">
    <source>
        <dbReference type="ARBA" id="ARBA00022473"/>
    </source>
</evidence>
<evidence type="ECO:0000256" key="2">
    <source>
        <dbReference type="ARBA" id="ARBA00010501"/>
    </source>
</evidence>
<feature type="compositionally biased region" description="Polar residues" evidence="16">
    <location>
        <begin position="277"/>
        <end position="311"/>
    </location>
</feature>
<evidence type="ECO:0000256" key="15">
    <source>
        <dbReference type="RuleBase" id="RU362036"/>
    </source>
</evidence>
<keyword evidence="12" id="KW-0234">DNA repair</keyword>
<dbReference type="EC" id="3.1.3.48" evidence="15"/>
<keyword evidence="13" id="KW-0539">Nucleus</keyword>
<dbReference type="InterPro" id="IPR038102">
    <property type="entry name" value="EYA_dom_sf"/>
</dbReference>
<evidence type="ECO:0000256" key="1">
    <source>
        <dbReference type="ARBA" id="ARBA00004123"/>
    </source>
</evidence>
<reference evidence="18" key="1">
    <citation type="submission" date="2025-08" db="UniProtKB">
        <authorList>
            <consortium name="RefSeq"/>
        </authorList>
    </citation>
    <scope>IDENTIFICATION</scope>
    <source>
        <tissue evidence="18">Liver</tissue>
    </source>
</reference>
<keyword evidence="17" id="KW-1185">Reference proteome</keyword>
<evidence type="ECO:0000256" key="14">
    <source>
        <dbReference type="ARBA" id="ARBA00051722"/>
    </source>
</evidence>
<evidence type="ECO:0000313" key="18">
    <source>
        <dbReference type="RefSeq" id="XP_040584170.1"/>
    </source>
</evidence>
<keyword evidence="4 15" id="KW-0479">Metal-binding</keyword>
<dbReference type="Pfam" id="PF00702">
    <property type="entry name" value="Hydrolase"/>
    <property type="match status" value="1"/>
</dbReference>
<comment type="similarity">
    <text evidence="2 15">Belongs to the HAD-like hydrolase superfamily. EYA family.</text>
</comment>
<dbReference type="InterPro" id="IPR042577">
    <property type="entry name" value="EYA_dom_metazoan"/>
</dbReference>
<evidence type="ECO:0000256" key="9">
    <source>
        <dbReference type="ARBA" id="ARBA00023015"/>
    </source>
</evidence>
<keyword evidence="7 15" id="KW-0460">Magnesium</keyword>
<dbReference type="CDD" id="cd02601">
    <property type="entry name" value="HAD_Eya"/>
    <property type="match status" value="1"/>
</dbReference>
<dbReference type="Proteomes" id="UP000886700">
    <property type="component" value="Unplaced"/>
</dbReference>
<dbReference type="NCBIfam" id="TIGR01658">
    <property type="entry name" value="EYA-cons_domain"/>
    <property type="match status" value="1"/>
</dbReference>
<feature type="region of interest" description="Disordered" evidence="16">
    <location>
        <begin position="1"/>
        <end position="66"/>
    </location>
</feature>
<keyword evidence="8 15" id="KW-0904">Protein phosphatase</keyword>
<evidence type="ECO:0000256" key="5">
    <source>
        <dbReference type="ARBA" id="ARBA00022763"/>
    </source>
</evidence>
<evidence type="ECO:0000256" key="13">
    <source>
        <dbReference type="ARBA" id="ARBA00023242"/>
    </source>
</evidence>
<keyword evidence="5" id="KW-0227">DNA damage</keyword>
<proteinExistence type="inferred from homology"/>
<dbReference type="InterPro" id="IPR028472">
    <property type="entry name" value="EYA"/>
</dbReference>
<feature type="compositionally biased region" description="Low complexity" evidence="16">
    <location>
        <begin position="56"/>
        <end position="66"/>
    </location>
</feature>
<sequence length="616" mass="66958">MEDTQDLNEQSVKKTCPESDVSEPQNSRSMEMQDLASPHALVGGSDTPGGSKLDKSSLNSTSVTTNGTGVSLLAVKTEPLNSNETSTTTGDGALDTFTGSVITSSGYSPRSAHQYSPQLYPSKPYPHILSTPAAQTMSAYAGQTQYSGMQQPAVYTAYSQTGQPYSLPAYDLGVMLPAIKTESGLSQTQSPLQSGCLSYSPGFSTPQPGQTPYSYQMPGSSFAPSSTIYANNSVSNSTNFSGSQQDYPSYTAFGQNQYAQYYSASTYGAYMTSNNTADGTSSSTSTYQLQESLPGLTSQPGEFDTVQSPSTPIKDLDDRTCRSSGSKSRGRGRKNNPSPPPDSDLERVFVWDLDETIIVFHSLLTGSYAQKYGKDPPMAVTLGLRMEEMIFNLADTHLFFNDLEECDQVHIDDVSSDDNGQDLSTYSFATDGFHAAASSANLCLPTGVRGGVDWMRKLAFRYRRVKELYNTYKNNVGGLLGPAKRDAWLQLRAEIEGLTDSWLTNALKSLSIISTRSNCVNVLVTTTQLIPALAKVLLYSLGGAFPIENIYSATKIGKESCFERIMQRFGRKVVYVVIGDGVEEEQAAKKHNMPFWRISSHSDLLALHQALELEYL</sequence>
<feature type="region of interest" description="Disordered" evidence="16">
    <location>
        <begin position="186"/>
        <end position="210"/>
    </location>
</feature>
<comment type="catalytic activity">
    <reaction evidence="14 15">
        <text>O-phospho-L-tyrosyl-[protein] + H2O = L-tyrosyl-[protein] + phosphate</text>
        <dbReference type="Rhea" id="RHEA:10684"/>
        <dbReference type="Rhea" id="RHEA-COMP:10136"/>
        <dbReference type="Rhea" id="RHEA-COMP:20101"/>
        <dbReference type="ChEBI" id="CHEBI:15377"/>
        <dbReference type="ChEBI" id="CHEBI:43474"/>
        <dbReference type="ChEBI" id="CHEBI:46858"/>
        <dbReference type="ChEBI" id="CHEBI:61978"/>
        <dbReference type="EC" id="3.1.3.48"/>
    </reaction>
</comment>
<dbReference type="SFLD" id="SFLDG01129">
    <property type="entry name" value="C1.5:_HAD__Beta-PGM__Phosphata"/>
    <property type="match status" value="1"/>
</dbReference>
<keyword evidence="11" id="KW-0804">Transcription</keyword>
<keyword evidence="9 15" id="KW-0805">Transcription regulation</keyword>
<keyword evidence="6 15" id="KW-0378">Hydrolase</keyword>
<keyword evidence="3" id="KW-0217">Developmental protein</keyword>
<evidence type="ECO:0000256" key="10">
    <source>
        <dbReference type="ARBA" id="ARBA00023159"/>
    </source>
</evidence>
<evidence type="ECO:0000256" key="7">
    <source>
        <dbReference type="ARBA" id="ARBA00022842"/>
    </source>
</evidence>